<dbReference type="Pfam" id="PF07475">
    <property type="entry name" value="Hpr_kinase_C"/>
    <property type="match status" value="1"/>
</dbReference>
<evidence type="ECO:0000313" key="17">
    <source>
        <dbReference type="EMBL" id="SCZ50635.1"/>
    </source>
</evidence>
<feature type="active site" evidence="14">
    <location>
        <position position="142"/>
    </location>
</feature>
<feature type="region of interest" description="Important for the catalytic mechanism of both phosphorylation and dephosphorylation" evidence="14">
    <location>
        <begin position="205"/>
        <end position="214"/>
    </location>
</feature>
<evidence type="ECO:0000313" key="18">
    <source>
        <dbReference type="Proteomes" id="UP000199648"/>
    </source>
</evidence>
<keyword evidence="18" id="KW-1185">Reference proteome</keyword>
<dbReference type="EC" id="2.7.11.-" evidence="14"/>
<evidence type="ECO:0000259" key="15">
    <source>
        <dbReference type="Pfam" id="PF02603"/>
    </source>
</evidence>
<feature type="active site" description="Proton acceptor; for phosphorylation activity. Proton donor; for dephosphorylation activity" evidence="14">
    <location>
        <position position="181"/>
    </location>
</feature>
<dbReference type="SUPFAM" id="SSF53795">
    <property type="entry name" value="PEP carboxykinase-like"/>
    <property type="match status" value="1"/>
</dbReference>
<dbReference type="STRING" id="415747.SAMN03097708_00462"/>
<name>A0A1G5PM50_9GAMM</name>
<evidence type="ECO:0000256" key="2">
    <source>
        <dbReference type="ARBA" id="ARBA00001946"/>
    </source>
</evidence>
<dbReference type="GO" id="GO:0004712">
    <property type="term" value="F:protein serine/threonine/tyrosine kinase activity"/>
    <property type="evidence" value="ECO:0007669"/>
    <property type="project" value="UniProtKB-UniRule"/>
</dbReference>
<dbReference type="InterPro" id="IPR028979">
    <property type="entry name" value="Ser_kin/Pase_Hpr-like_N_sf"/>
</dbReference>
<comment type="function">
    <text evidence="14">Catalyzes the ATP- as well as the pyrophosphate-dependent phosphorylation of a specific serine residue in HPr, a phosphocarrier protein of the phosphoenolpyruvate-dependent sugar phosphotransferase system (PTS). HprK/P also catalyzes the pyrophosphate-producing, inorganic phosphate-dependent dephosphorylation (phosphorolysis) of seryl-phosphorylated HPr (P-Ser-HPr).</text>
</comment>
<dbReference type="SUPFAM" id="SSF75138">
    <property type="entry name" value="HprK N-terminal domain-like"/>
    <property type="match status" value="1"/>
</dbReference>
<evidence type="ECO:0000256" key="7">
    <source>
        <dbReference type="ARBA" id="ARBA00022723"/>
    </source>
</evidence>
<dbReference type="HAMAP" id="MF_01249">
    <property type="entry name" value="HPr_kinase"/>
    <property type="match status" value="1"/>
</dbReference>
<dbReference type="InterPro" id="IPR003755">
    <property type="entry name" value="HPr(Ser)_kin/Pase"/>
</dbReference>
<dbReference type="RefSeq" id="WP_092992157.1">
    <property type="nucleotide sequence ID" value="NZ_FMWD01000001.1"/>
</dbReference>
<dbReference type="InterPro" id="IPR011104">
    <property type="entry name" value="Hpr_kin/Pase_C"/>
</dbReference>
<sequence length="309" mass="34716">MTSRPVTADSLYDAYHERLKLRWLAGPHGAGRPVLEGEDTETSLIGHLNFIHPHRIQVIGHAELDYLHGLGKNSYEDTLALLFSGEIALVIIAEDQPPPRRMLELAEQKKIPLLGTPKGSERAIDHLSYYLTHVLAAKTVLHGVFMEVMGIGVLLTGKSSIGKSELALELITRGHRLIADDAPEFVRITPDILQGQCPEALRDFLEVRGLGVLNIRAMFGDTSVKRQKYLRLIVQLTEFQEPDEADRFTGSRRMERILEIDVPEIRLPVAPGRNLAVLVEAAARNHILYRNGYDAAKDFVDRQRNLMER</sequence>
<dbReference type="OrthoDB" id="9778803at2"/>
<evidence type="ECO:0000256" key="12">
    <source>
        <dbReference type="ARBA" id="ARBA00023268"/>
    </source>
</evidence>
<dbReference type="Proteomes" id="UP000199648">
    <property type="component" value="Unassembled WGS sequence"/>
</dbReference>
<evidence type="ECO:0000256" key="14">
    <source>
        <dbReference type="HAMAP-Rule" id="MF_01249"/>
    </source>
</evidence>
<comment type="catalytic activity">
    <reaction evidence="13 14">
        <text>[HPr protein]-O-phospho-L-serine + phosphate + H(+) = [HPr protein]-L-serine + diphosphate</text>
        <dbReference type="Rhea" id="RHEA:46604"/>
        <dbReference type="Rhea" id="RHEA-COMP:11602"/>
        <dbReference type="Rhea" id="RHEA-COMP:11603"/>
        <dbReference type="ChEBI" id="CHEBI:15378"/>
        <dbReference type="ChEBI" id="CHEBI:29999"/>
        <dbReference type="ChEBI" id="CHEBI:33019"/>
        <dbReference type="ChEBI" id="CHEBI:43474"/>
        <dbReference type="ChEBI" id="CHEBI:83421"/>
    </reaction>
</comment>
<feature type="domain" description="HPr(Ser) kinase/phosphorylase N-terminal" evidence="15">
    <location>
        <begin position="8"/>
        <end position="131"/>
    </location>
</feature>
<keyword evidence="10 14" id="KW-0067">ATP-binding</keyword>
<evidence type="ECO:0000256" key="3">
    <source>
        <dbReference type="ARBA" id="ARBA00006883"/>
    </source>
</evidence>
<comment type="similarity">
    <text evidence="3 14">Belongs to the HPrK/P family.</text>
</comment>
<dbReference type="InterPro" id="IPR027417">
    <property type="entry name" value="P-loop_NTPase"/>
</dbReference>
<dbReference type="GO" id="GO:0000155">
    <property type="term" value="F:phosphorelay sensor kinase activity"/>
    <property type="evidence" value="ECO:0007669"/>
    <property type="project" value="InterPro"/>
</dbReference>
<dbReference type="CDD" id="cd01918">
    <property type="entry name" value="HprK_C"/>
    <property type="match status" value="1"/>
</dbReference>
<dbReference type="Pfam" id="PF02603">
    <property type="entry name" value="Hpr_kinase_N"/>
    <property type="match status" value="1"/>
</dbReference>
<comment type="miscellaneous">
    <text evidence="14">Both phosphorylation and phosphorolysis are carried out by the same active site and suggest a common mechanism for both reactions.</text>
</comment>
<dbReference type="EC" id="2.7.4.-" evidence="14"/>
<evidence type="ECO:0000256" key="13">
    <source>
        <dbReference type="ARBA" id="ARBA00047657"/>
    </source>
</evidence>
<comment type="cofactor">
    <cofactor evidence="2 14">
        <name>Mg(2+)</name>
        <dbReference type="ChEBI" id="CHEBI:18420"/>
    </cofactor>
</comment>
<dbReference type="EMBL" id="FMWD01000001">
    <property type="protein sequence ID" value="SCZ50635.1"/>
    <property type="molecule type" value="Genomic_DNA"/>
</dbReference>
<keyword evidence="8 14" id="KW-0547">Nucleotide-binding</keyword>
<keyword evidence="9 14" id="KW-0418">Kinase</keyword>
<dbReference type="GO" id="GO:0006109">
    <property type="term" value="P:regulation of carbohydrate metabolic process"/>
    <property type="evidence" value="ECO:0007669"/>
    <property type="project" value="UniProtKB-UniRule"/>
</dbReference>
<reference evidence="17 18" key="1">
    <citation type="submission" date="2016-10" db="EMBL/GenBank/DDBJ databases">
        <authorList>
            <person name="de Groot N.N."/>
        </authorList>
    </citation>
    <scope>NUCLEOTIDE SEQUENCE [LARGE SCALE GENOMIC DNA]</scope>
    <source>
        <strain evidence="17 18">HLD2</strain>
    </source>
</reference>
<feature type="active site" evidence="14">
    <location>
        <position position="247"/>
    </location>
</feature>
<evidence type="ECO:0000256" key="11">
    <source>
        <dbReference type="ARBA" id="ARBA00022842"/>
    </source>
</evidence>
<comment type="domain">
    <text evidence="14">The Walker A ATP-binding motif also binds Pi and PPi.</text>
</comment>
<comment type="caution">
    <text evidence="14">Lacks conserved residue(s) required for the propagation of feature annotation.</text>
</comment>
<evidence type="ECO:0000256" key="9">
    <source>
        <dbReference type="ARBA" id="ARBA00022777"/>
    </source>
</evidence>
<evidence type="ECO:0000256" key="4">
    <source>
        <dbReference type="ARBA" id="ARBA00011643"/>
    </source>
</evidence>
<accession>A0A1G5PM50</accession>
<gene>
    <name evidence="14" type="primary">hprK</name>
    <name evidence="17" type="ORF">SAMN03097708_00462</name>
</gene>
<dbReference type="InterPro" id="IPR011126">
    <property type="entry name" value="Hpr_kin/Pase_Hpr_N"/>
</dbReference>
<proteinExistence type="inferred from homology"/>
<comment type="catalytic activity">
    <reaction evidence="1 14">
        <text>[HPr protein]-L-serine + ATP = [HPr protein]-O-phospho-L-serine + ADP + H(+)</text>
        <dbReference type="Rhea" id="RHEA:46600"/>
        <dbReference type="Rhea" id="RHEA-COMP:11602"/>
        <dbReference type="Rhea" id="RHEA-COMP:11603"/>
        <dbReference type="ChEBI" id="CHEBI:15378"/>
        <dbReference type="ChEBI" id="CHEBI:29999"/>
        <dbReference type="ChEBI" id="CHEBI:30616"/>
        <dbReference type="ChEBI" id="CHEBI:83421"/>
        <dbReference type="ChEBI" id="CHEBI:456216"/>
    </reaction>
</comment>
<keyword evidence="7 14" id="KW-0479">Metal-binding</keyword>
<dbReference type="Gene3D" id="3.40.50.300">
    <property type="entry name" value="P-loop containing nucleotide triphosphate hydrolases"/>
    <property type="match status" value="1"/>
</dbReference>
<dbReference type="PANTHER" id="PTHR30305:SF1">
    <property type="entry name" value="HPR KINASE_PHOSPHORYLASE"/>
    <property type="match status" value="1"/>
</dbReference>
<dbReference type="GO" id="GO:0004674">
    <property type="term" value="F:protein serine/threonine kinase activity"/>
    <property type="evidence" value="ECO:0007669"/>
    <property type="project" value="UniProtKB-KW"/>
</dbReference>
<evidence type="ECO:0000259" key="16">
    <source>
        <dbReference type="Pfam" id="PF07475"/>
    </source>
</evidence>
<evidence type="ECO:0000256" key="10">
    <source>
        <dbReference type="ARBA" id="ARBA00022840"/>
    </source>
</evidence>
<keyword evidence="5 14" id="KW-0723">Serine/threonine-protein kinase</keyword>
<dbReference type="Gene3D" id="3.40.1390.20">
    <property type="entry name" value="HprK N-terminal domain-like"/>
    <property type="match status" value="1"/>
</dbReference>
<keyword evidence="11 14" id="KW-0460">Magnesium</keyword>
<dbReference type="FunFam" id="3.40.50.300:FF:000174">
    <property type="entry name" value="HPr kinase/phosphorylase"/>
    <property type="match status" value="1"/>
</dbReference>
<keyword evidence="6 14" id="KW-0808">Transferase</keyword>
<dbReference type="GO" id="GO:0005524">
    <property type="term" value="F:ATP binding"/>
    <property type="evidence" value="ECO:0007669"/>
    <property type="project" value="UniProtKB-UniRule"/>
</dbReference>
<feature type="domain" description="HPr kinase/phosphorylase C-terminal" evidence="16">
    <location>
        <begin position="135"/>
        <end position="302"/>
    </location>
</feature>
<evidence type="ECO:0000256" key="5">
    <source>
        <dbReference type="ARBA" id="ARBA00022527"/>
    </source>
</evidence>
<evidence type="ECO:0000256" key="1">
    <source>
        <dbReference type="ARBA" id="ARBA00001120"/>
    </source>
</evidence>
<organism evidence="17 18">
    <name type="scientific">Thiohalomonas denitrificans</name>
    <dbReference type="NCBI Taxonomy" id="415747"/>
    <lineage>
        <taxon>Bacteria</taxon>
        <taxon>Pseudomonadati</taxon>
        <taxon>Pseudomonadota</taxon>
        <taxon>Gammaproteobacteria</taxon>
        <taxon>Thiohalomonadales</taxon>
        <taxon>Thiohalomonadaceae</taxon>
        <taxon>Thiohalomonas</taxon>
    </lineage>
</organism>
<evidence type="ECO:0000256" key="6">
    <source>
        <dbReference type="ARBA" id="ARBA00022679"/>
    </source>
</evidence>
<feature type="active site" evidence="14">
    <location>
        <position position="163"/>
    </location>
</feature>
<protein>
    <recommendedName>
        <fullName evidence="14">HPr kinase/phosphorylase</fullName>
        <shortName evidence="14">HPrK/P</shortName>
        <ecNumber evidence="14">2.7.11.-</ecNumber>
        <ecNumber evidence="14">2.7.4.-</ecNumber>
    </recommendedName>
    <alternativeName>
        <fullName evidence="14">HPr(Ser) kinase/phosphorylase</fullName>
    </alternativeName>
</protein>
<dbReference type="GO" id="GO:0000287">
    <property type="term" value="F:magnesium ion binding"/>
    <property type="evidence" value="ECO:0007669"/>
    <property type="project" value="UniProtKB-UniRule"/>
</dbReference>
<keyword evidence="12 14" id="KW-0511">Multifunctional enzyme</keyword>
<comment type="subunit">
    <text evidence="4 14">Homohexamer.</text>
</comment>
<feature type="region of interest" description="Important for the catalytic mechanism of dephosphorylation" evidence="14">
    <location>
        <begin position="268"/>
        <end position="273"/>
    </location>
</feature>
<dbReference type="AlphaFoldDB" id="A0A1G5PM50"/>
<feature type="binding site" evidence="14">
    <location>
        <position position="164"/>
    </location>
    <ligand>
        <name>Mg(2+)</name>
        <dbReference type="ChEBI" id="CHEBI:18420"/>
    </ligand>
</feature>
<feature type="binding site" evidence="14">
    <location>
        <position position="206"/>
    </location>
    <ligand>
        <name>Mg(2+)</name>
        <dbReference type="ChEBI" id="CHEBI:18420"/>
    </ligand>
</feature>
<dbReference type="NCBIfam" id="TIGR00679">
    <property type="entry name" value="hpr-ser"/>
    <property type="match status" value="1"/>
</dbReference>
<dbReference type="PANTHER" id="PTHR30305">
    <property type="entry name" value="PROTEIN YJDM-RELATED"/>
    <property type="match status" value="1"/>
</dbReference>
<evidence type="ECO:0000256" key="8">
    <source>
        <dbReference type="ARBA" id="ARBA00022741"/>
    </source>
</evidence>